<dbReference type="Gene3D" id="1.10.1200.10">
    <property type="entry name" value="ACP-like"/>
    <property type="match status" value="2"/>
</dbReference>
<dbReference type="SMART" id="SM00823">
    <property type="entry name" value="PKS_PP"/>
    <property type="match status" value="3"/>
</dbReference>
<dbReference type="InterPro" id="IPR009081">
    <property type="entry name" value="PP-bd_ACP"/>
</dbReference>
<organism evidence="8 9">
    <name type="scientific">Saccharopolyspora gregorii</name>
    <dbReference type="NCBI Taxonomy" id="33914"/>
    <lineage>
        <taxon>Bacteria</taxon>
        <taxon>Bacillati</taxon>
        <taxon>Actinomycetota</taxon>
        <taxon>Actinomycetes</taxon>
        <taxon>Pseudonocardiales</taxon>
        <taxon>Pseudonocardiaceae</taxon>
        <taxon>Saccharopolyspora</taxon>
    </lineage>
</organism>
<dbReference type="InterPro" id="IPR001031">
    <property type="entry name" value="Thioesterase"/>
</dbReference>
<dbReference type="Pfam" id="PF00668">
    <property type="entry name" value="Condensation"/>
    <property type="match status" value="4"/>
</dbReference>
<dbReference type="SUPFAM" id="SSF47336">
    <property type="entry name" value="ACP-like"/>
    <property type="match status" value="3"/>
</dbReference>
<dbReference type="InterPro" id="IPR023213">
    <property type="entry name" value="CAT-like_dom_sf"/>
</dbReference>
<keyword evidence="4" id="KW-0677">Repeat</keyword>
<comment type="caution">
    <text evidence="8">The sequence shown here is derived from an EMBL/GenBank/DDBJ whole genome shotgun (WGS) entry which is preliminary data.</text>
</comment>
<dbReference type="NCBIfam" id="NF003417">
    <property type="entry name" value="PRK04813.1"/>
    <property type="match status" value="3"/>
</dbReference>
<accession>A0ABP6RN93</accession>
<dbReference type="PROSITE" id="PS50075">
    <property type="entry name" value="CARRIER"/>
    <property type="match status" value="3"/>
</dbReference>
<dbReference type="SUPFAM" id="SSF53474">
    <property type="entry name" value="alpha/beta-Hydrolases"/>
    <property type="match status" value="1"/>
</dbReference>
<dbReference type="NCBIfam" id="TIGR01720">
    <property type="entry name" value="NRPS-para261"/>
    <property type="match status" value="1"/>
</dbReference>
<evidence type="ECO:0000313" key="8">
    <source>
        <dbReference type="EMBL" id="GAA3357085.1"/>
    </source>
</evidence>
<dbReference type="InterPro" id="IPR000873">
    <property type="entry name" value="AMP-dep_synth/lig_dom"/>
</dbReference>
<dbReference type="PROSITE" id="PS00012">
    <property type="entry name" value="PHOSPHOPANTETHEINE"/>
    <property type="match status" value="2"/>
</dbReference>
<evidence type="ECO:0000256" key="3">
    <source>
        <dbReference type="ARBA" id="ARBA00022553"/>
    </source>
</evidence>
<dbReference type="InterPro" id="IPR010060">
    <property type="entry name" value="NRPS_synth"/>
</dbReference>
<keyword evidence="2" id="KW-0596">Phosphopantetheine</keyword>
<feature type="domain" description="Carrier" evidence="7">
    <location>
        <begin position="967"/>
        <end position="1041"/>
    </location>
</feature>
<dbReference type="PROSITE" id="PS00455">
    <property type="entry name" value="AMP_BINDING"/>
    <property type="match status" value="2"/>
</dbReference>
<dbReference type="SUPFAM" id="SSF56801">
    <property type="entry name" value="Acetyl-CoA synthetase-like"/>
    <property type="match status" value="3"/>
</dbReference>
<dbReference type="InterPro" id="IPR006162">
    <property type="entry name" value="Ppantetheine_attach_site"/>
</dbReference>
<dbReference type="InterPro" id="IPR029058">
    <property type="entry name" value="AB_hydrolase_fold"/>
</dbReference>
<evidence type="ECO:0000256" key="6">
    <source>
        <dbReference type="SAM" id="MobiDB-lite"/>
    </source>
</evidence>
<dbReference type="CDD" id="cd17643">
    <property type="entry name" value="A_NRPS_Cytc1-like"/>
    <property type="match status" value="1"/>
</dbReference>
<dbReference type="Gene3D" id="3.30.559.10">
    <property type="entry name" value="Chloramphenicol acetyltransferase-like domain"/>
    <property type="match status" value="4"/>
</dbReference>
<dbReference type="InterPro" id="IPR020806">
    <property type="entry name" value="PKS_PP-bd"/>
</dbReference>
<dbReference type="PANTHER" id="PTHR45527:SF1">
    <property type="entry name" value="FATTY ACID SYNTHASE"/>
    <property type="match status" value="1"/>
</dbReference>
<dbReference type="InterPro" id="IPR036736">
    <property type="entry name" value="ACP-like_sf"/>
</dbReference>
<dbReference type="Gene3D" id="3.40.50.1820">
    <property type="entry name" value="alpha/beta hydrolase"/>
    <property type="match status" value="1"/>
</dbReference>
<evidence type="ECO:0000256" key="2">
    <source>
        <dbReference type="ARBA" id="ARBA00022450"/>
    </source>
</evidence>
<dbReference type="Pfam" id="PF00550">
    <property type="entry name" value="PP-binding"/>
    <property type="match status" value="3"/>
</dbReference>
<feature type="domain" description="Carrier" evidence="7">
    <location>
        <begin position="2422"/>
        <end position="2497"/>
    </location>
</feature>
<dbReference type="InterPro" id="IPR042099">
    <property type="entry name" value="ANL_N_sf"/>
</dbReference>
<protein>
    <recommendedName>
        <fullName evidence="7">Carrier domain-containing protein</fullName>
    </recommendedName>
</protein>
<gene>
    <name evidence="8" type="ORF">GCM10020366_23690</name>
</gene>
<dbReference type="InterPro" id="IPR010071">
    <property type="entry name" value="AA_adenyl_dom"/>
</dbReference>
<dbReference type="RefSeq" id="WP_344926210.1">
    <property type="nucleotide sequence ID" value="NZ_BAAAYK010000038.1"/>
</dbReference>
<evidence type="ECO:0000256" key="1">
    <source>
        <dbReference type="ARBA" id="ARBA00001957"/>
    </source>
</evidence>
<dbReference type="NCBIfam" id="TIGR01733">
    <property type="entry name" value="AA-adenyl-dom"/>
    <property type="match status" value="3"/>
</dbReference>
<keyword evidence="9" id="KW-1185">Reference proteome</keyword>
<dbReference type="SMART" id="SM01294">
    <property type="entry name" value="PKS_PP_betabranch"/>
    <property type="match status" value="1"/>
</dbReference>
<dbReference type="Gene3D" id="3.40.50.12780">
    <property type="entry name" value="N-terminal domain of ligase-like"/>
    <property type="match status" value="2"/>
</dbReference>
<name>A0ABP6RN93_9PSEU</name>
<dbReference type="Pfam" id="PF00501">
    <property type="entry name" value="AMP-binding"/>
    <property type="match status" value="3"/>
</dbReference>
<keyword evidence="3" id="KW-0597">Phosphoprotein</keyword>
<dbReference type="InterPro" id="IPR045851">
    <property type="entry name" value="AMP-bd_C_sf"/>
</dbReference>
<feature type="domain" description="Carrier" evidence="7">
    <location>
        <begin position="3441"/>
        <end position="3516"/>
    </location>
</feature>
<evidence type="ECO:0000313" key="9">
    <source>
        <dbReference type="Proteomes" id="UP001500483"/>
    </source>
</evidence>
<dbReference type="PANTHER" id="PTHR45527">
    <property type="entry name" value="NONRIBOSOMAL PEPTIDE SYNTHETASE"/>
    <property type="match status" value="1"/>
</dbReference>
<feature type="region of interest" description="Disordered" evidence="6">
    <location>
        <begin position="2405"/>
        <end position="2424"/>
    </location>
</feature>
<dbReference type="Proteomes" id="UP001500483">
    <property type="component" value="Unassembled WGS sequence"/>
</dbReference>
<dbReference type="Pfam" id="PF00975">
    <property type="entry name" value="Thioesterase"/>
    <property type="match status" value="1"/>
</dbReference>
<proteinExistence type="predicted"/>
<keyword evidence="5" id="KW-0045">Antibiotic biosynthesis</keyword>
<comment type="cofactor">
    <cofactor evidence="1">
        <name>pantetheine 4'-phosphate</name>
        <dbReference type="ChEBI" id="CHEBI:47942"/>
    </cofactor>
</comment>
<dbReference type="CDD" id="cd19543">
    <property type="entry name" value="DCL_NRPS"/>
    <property type="match status" value="1"/>
</dbReference>
<dbReference type="Gene3D" id="2.30.38.10">
    <property type="entry name" value="Luciferase, Domain 3"/>
    <property type="match status" value="1"/>
</dbReference>
<sequence length="3775" mass="403485">MNLGQNSAEPPLSEAELGIWIAERAATGTRSRYLWGECTDLTGPLDAELLAAAVRRAAGEVSALRATFTADADGLPRRRSQAVDFAVPVLDLRAEPDPSAAAAAWTRAELDRPVDLGAGPLFGAAVLRVADDRHLLFQRVHHIALDGVGMTLLSQRIAQVYGHLVAAEPVPEHGWSEPDALRSEEDGYRGSAEFEADRRWWLENLAGGPGFLSMAARPEAAAERSLRLTSTVDESGFAELRAGADRLGQRWSRLVVAAAALHAHAVTGSRDVVLSLPVPGRTTELARSTPSMSANVLPLRVRVDPATTTGEFTAHVAAAIAEVQRHQRYRGERLRRELDYPEDGRAFFGPVVNVQKFAYGLEFGACTATVHNLQAPPSEDFSVVAYDRGDGGLRFDFDANPANHDEPLLAAARDRYLRLLRQLAAAPAELPLARLDPLSEGQRAQVAAAGAGAPPAAPIEDVLDVFAARVRSAPDAIAVREAATGRVWTYRELDARAAGLATRLVEAGAGVATPVGLLLERSADLVVAVLAVVRAGAAYVPLHRGDAPGRLRGIAERAGLAVLVADAADEFSAWFRDIGPVLAPGSGATGAEPPRLEPTRLEPTRLEPEHLACVMFTSGSTGQPKGVAITRGDLVRLAADRWWAEGAARRVLLHSPHAFDALTLELWVPLLTGGEVVTAPPGSTDLGVLADTIAAHRITGLWLTAGLFGALAAENPGCLNGVRQVWTGGDVVSPEAARRVRQAVPGLTVINGYGPTETTVFATRYPVPADPPAVLPIGAPLDGKRVHLLDDALRPVPPGVVGEIYLSGAGLARGYVGDPAGTAHRFVACPAGKPGERMYRTGDLARWNADGLLEFAGRADGQVKLRGFRIELGEVEAALLAAPRVRRAAALLREDRPGRRRLVGYVVGAEPDAAEVAARAAELLPPFMVPAVVVPVPELPLTRNGKLDRAALPAPPDVVPVPSGPVAPDESAGRVLRGLLGDVLGVAEVPPDADFFALGGDSITAIQFASRARRAGFELGTADVFRHPSVAELARHAGAPAAAPAPARPAAERGPLPLTPIMHWFRDLGGAVAGFAQCAVLRTPAGLDEQRLRAVLDAVLARHEALGMRLSTTDGIWSWEVDGPARCEPRRVDVRELPVSERTALAVENSAAVQRELDPESGSAVRAVWLDAGAEPGTLVLAAHHLAVDGVSWRILLDDLRAAGTALAAGREPEVAPVGTSFADWAHALERRARHPEVQAEFPLWREIASTAQPLPLRLDAERDRESTRAHRSHALPVEVTGELVRHAATAFGCPLDTLLLAAFAQAAAGLGGDGPVLVDVERHGREEFEPGQDLARTVGWFTTAFPLRLDVRGAGLDELPDRVRAALDRVPRNGIGHGLLRYLNPQTAPVLAAGTRPLLGFNYLGRFDTAGDRDWAPRPEAGVLGSAMPADLPLSHAVELDALITDGDGGPELTANWSWAGELVPRRQVAELADRWCALLAEFAAESRRRREQDGGELLPVPPLAQGLLFHSLFDRAGTDPYLVQFAFELTGALDAAALRGAVHALLRRHPQLSAGFRHGADGVPVQLWPHRFEVGWTERDAPAEADVTRYLEADRVRRFDLAEPPLLRAALLRTGPDRHVFVLTTHHVLLDGWSMPVLIRDLFALYAGEPLPEPVPYRDFLDWLSAQDLDAHEATWRTLLSDVDEPALVAAPGPSTAPHRRTHRELDEAATERLRATARAHGVTTNALVQLGWGVLLGALTGRDDVVFGATVSGRPAELPGVEEIVGLLINTVPVRVRLDPRRGTADALAALRAQQSDVLAHQHVDLTRLQAIAGRGELFDTVVVFENYPPEREDAPHGPRITGMRVHDGTHYPLSLIVLPGERLGFRLDHRTDVADEAAARLLLDRLAAVLDRICAAPDAPLGTVDLLLPGERGIPAPLPDHGAGTLPELFERHAAARPGAPAVSCGEQRLSYGELNARANRLARLLADRGAGRGRLVALALPRGIDQVVALLAVLKTGAAYLPLDPDHPAERHREVLADAAPALVVASRATAPAGDVAVLVLDDVDDAEFSGADLGVPIRPGDPAYAIYTSGSTGRPKGVLVAHDNVHRLLAAGDRHFGFGPDDVHALFHSCAFDMSVWELWTALGRGGRLVVVPFDVSRSPREFRELLRRERVTALSQTPSAYYQLVEAGAEPPSVRSVVLGGEPLDPARIAGRIATDGLRVINMYGITETTVHSTFAELTDPAETRGVVGAGLDDVRLHLLDHALRPVPPGCPGEIYVAGRGVALGYLDRPGLSASRFVADPFGPPGSRMYRSGDLGRELPDGSLEHLGRTDQQVQVRGFRIEPAEVEHVLERHDAVERAVVLPQDGPGGPRLVAYVRLAGDAAPNELLAHTAAALPRYMVPSFLLPVDEIPLTPNGKLDRRALPAPESGRAPGRAPATPVERFLREAFAAVLDVPEIGVDESFFDCGGHSLLATQLINRVRSGLGVELDVRTLFDVPTVEGIARHLAERGETARPRLRPGRRPERVPLSPAQRRLWFTSGFDEFDDTYNLRFAHRLRGRLDVAALRAAWQDVVTRHEVLRTTIAEADDGPWQHVLPPGAVHFEHVRLSEVDIRERMAADAAHRFDLAAEAPLRVTLYETGPEQHALLVLLHHIAADGWSFAPLSRDLSTAYRARLGGRAPQWDREPVQYADFAVWQRELDTDSDLEHWTEALRGAPQLLPLPTDHPRPAVSAHRGETIEAEFAATTHQAAARLARDHDVSPFMVLHAALAALLHRHGAGADIPIGTPVAGRGDAALHDAVGCFVNTVVLRTDLTGRPTFRDLLRRVRAVDLDAFDHQDLPFERLVEALRPPRSLAHHPLFQVMLAFQDTPPAEFDLPGAEVAPLDLHGGSSRMDLLFTLRTRHDAAGDPAGIGGVLEYDTELFTPDTARALIGRLERLLLSAAADPGQEVAALAVLAEPERAALLRTGAGPGGEALRAAAHELFAEHTARNPAALALIHEGRELTRHDLSELVERIAADLTAAGAGPGELVALRLHRGPELVAAVLAVHATGAAYLPCDPDLPPRRAADLLADARPGLLLDHDGTGAVRCSRLAGTPAQVPLGTAYVLHTSGSTGRPKGVVVPQDAVRNLLAELRDRLRSGPGERVLAAAPAGFDMSVPELLLAPATGAAVVLAGRDTVRDPRLLLELLTRQRVTIVQATPSLWHALLATDGAAPALDGLRAVIGGEFVPGPLAERLRALGCEVHACYGPTETTVWSTAHQVTGPQPAGVPLGAPLRGTRCLVLDSRLEPVPPGVVGELYLAGRGVATGYLHRTARTAQRFVADPFGPPGGRMYRTGDLASRDTAGTLRFHGREDDQIKIRGHRVELGEIEAVLAGHPQVSAAAVAVHDHDEQDRRLVAHLVAPGADLGSVRAHLTGRLPAHMIPSRLLLIDRLPLSPNGKLLRDRLPAPERAARTGGSGTALSAVFAEVLGVAHVGPEENFFELGGHSLLAVRLVDRVAERLGTRPKLRDVFAAPTPAALERVLHTGPEAAGHLVPLRPGGTAAPVVCVHPLSGLAWLYAGLLAHLDPAHPVLGVQGIGAGGVTDLPGSIDEMAERYLAELRAAHPRGPYHLVGWSFGGVVAHAMAARLGADAGLLCLIDPPLPEPGGAADVIDPARIHRVLLTSVDQDVTGEPTFAEVSAALRREGSALAALTEQDVADVVTCSRHNAALLRDHRIGHRSGDTVHIGTPEGPGPLRWRAHLDGPFTGYQLDHPHHRIMQPRHVGEIGVLLRDHLRHHTATEEDRRP</sequence>
<dbReference type="Pfam" id="PF13193">
    <property type="entry name" value="AMP-binding_C"/>
    <property type="match status" value="3"/>
</dbReference>
<dbReference type="SMART" id="SM00824">
    <property type="entry name" value="PKS_TE"/>
    <property type="match status" value="1"/>
</dbReference>
<dbReference type="CDD" id="cd19540">
    <property type="entry name" value="LCL_NRPS-like"/>
    <property type="match status" value="1"/>
</dbReference>
<dbReference type="EMBL" id="BAAAYK010000038">
    <property type="protein sequence ID" value="GAA3357085.1"/>
    <property type="molecule type" value="Genomic_DNA"/>
</dbReference>
<dbReference type="InterPro" id="IPR020802">
    <property type="entry name" value="TesA-like"/>
</dbReference>
<dbReference type="InterPro" id="IPR001242">
    <property type="entry name" value="Condensation_dom"/>
</dbReference>
<reference evidence="9" key="1">
    <citation type="journal article" date="2019" name="Int. J. Syst. Evol. Microbiol.">
        <title>The Global Catalogue of Microorganisms (GCM) 10K type strain sequencing project: providing services to taxonomists for standard genome sequencing and annotation.</title>
        <authorList>
            <consortium name="The Broad Institute Genomics Platform"/>
            <consortium name="The Broad Institute Genome Sequencing Center for Infectious Disease"/>
            <person name="Wu L."/>
            <person name="Ma J."/>
        </authorList>
    </citation>
    <scope>NUCLEOTIDE SEQUENCE [LARGE SCALE GENOMIC DNA]</scope>
    <source>
        <strain evidence="9">JCM 9687</strain>
    </source>
</reference>
<evidence type="ECO:0000259" key="7">
    <source>
        <dbReference type="PROSITE" id="PS50075"/>
    </source>
</evidence>
<dbReference type="CDD" id="cd05930">
    <property type="entry name" value="A_NRPS"/>
    <property type="match status" value="1"/>
</dbReference>
<dbReference type="Gene3D" id="3.30.559.30">
    <property type="entry name" value="Nonribosomal peptide synthetase, condensation domain"/>
    <property type="match status" value="4"/>
</dbReference>
<dbReference type="SUPFAM" id="SSF52777">
    <property type="entry name" value="CoA-dependent acyltransferases"/>
    <property type="match status" value="8"/>
</dbReference>
<evidence type="ECO:0000256" key="5">
    <source>
        <dbReference type="ARBA" id="ARBA00023194"/>
    </source>
</evidence>
<dbReference type="InterPro" id="IPR020845">
    <property type="entry name" value="AMP-binding_CS"/>
</dbReference>
<evidence type="ECO:0000256" key="4">
    <source>
        <dbReference type="ARBA" id="ARBA00022737"/>
    </source>
</evidence>
<dbReference type="Gene3D" id="3.40.50.980">
    <property type="match status" value="2"/>
</dbReference>
<dbReference type="InterPro" id="IPR025110">
    <property type="entry name" value="AMP-bd_C"/>
</dbReference>
<dbReference type="Gene3D" id="3.30.300.30">
    <property type="match status" value="3"/>
</dbReference>